<gene>
    <name evidence="2" type="ORF">B0T15DRAFT_486221</name>
</gene>
<dbReference type="AlphaFoldDB" id="A0AAJ0GR87"/>
<evidence type="ECO:0008006" key="4">
    <source>
        <dbReference type="Google" id="ProtNLM"/>
    </source>
</evidence>
<name>A0AAJ0GR87_9PEZI</name>
<reference evidence="2" key="1">
    <citation type="journal article" date="2023" name="Mol. Phylogenet. Evol.">
        <title>Genome-scale phylogeny and comparative genomics of the fungal order Sordariales.</title>
        <authorList>
            <person name="Hensen N."/>
            <person name="Bonometti L."/>
            <person name="Westerberg I."/>
            <person name="Brannstrom I.O."/>
            <person name="Guillou S."/>
            <person name="Cros-Aarteil S."/>
            <person name="Calhoun S."/>
            <person name="Haridas S."/>
            <person name="Kuo A."/>
            <person name="Mondo S."/>
            <person name="Pangilinan J."/>
            <person name="Riley R."/>
            <person name="LaButti K."/>
            <person name="Andreopoulos B."/>
            <person name="Lipzen A."/>
            <person name="Chen C."/>
            <person name="Yan M."/>
            <person name="Daum C."/>
            <person name="Ng V."/>
            <person name="Clum A."/>
            <person name="Steindorff A."/>
            <person name="Ohm R.A."/>
            <person name="Martin F."/>
            <person name="Silar P."/>
            <person name="Natvig D.O."/>
            <person name="Lalanne C."/>
            <person name="Gautier V."/>
            <person name="Ament-Velasquez S.L."/>
            <person name="Kruys A."/>
            <person name="Hutchinson M.I."/>
            <person name="Powell A.J."/>
            <person name="Barry K."/>
            <person name="Miller A.N."/>
            <person name="Grigoriev I.V."/>
            <person name="Debuchy R."/>
            <person name="Gladieux P."/>
            <person name="Hiltunen Thoren M."/>
            <person name="Johannesson H."/>
        </authorList>
    </citation>
    <scope>NUCLEOTIDE SEQUENCE</scope>
    <source>
        <strain evidence="2">CBS 333.67</strain>
    </source>
</reference>
<dbReference type="RefSeq" id="XP_062720467.1">
    <property type="nucleotide sequence ID" value="XM_062866341.1"/>
</dbReference>
<evidence type="ECO:0000313" key="2">
    <source>
        <dbReference type="EMBL" id="KAK3304687.1"/>
    </source>
</evidence>
<comment type="caution">
    <text evidence="2">The sequence shown here is derived from an EMBL/GenBank/DDBJ whole genome shotgun (WGS) entry which is preliminary data.</text>
</comment>
<dbReference type="EMBL" id="JAUDZG010000005">
    <property type="protein sequence ID" value="KAK3304687.1"/>
    <property type="molecule type" value="Genomic_DNA"/>
</dbReference>
<dbReference type="GeneID" id="87885170"/>
<feature type="chain" id="PRO_5042603685" description="Secreted protein" evidence="1">
    <location>
        <begin position="23"/>
        <end position="262"/>
    </location>
</feature>
<keyword evidence="3" id="KW-1185">Reference proteome</keyword>
<keyword evidence="1" id="KW-0732">Signal</keyword>
<protein>
    <recommendedName>
        <fullName evidence="4">Secreted protein</fullName>
    </recommendedName>
</protein>
<accession>A0AAJ0GR87</accession>
<feature type="signal peptide" evidence="1">
    <location>
        <begin position="1"/>
        <end position="22"/>
    </location>
</feature>
<reference evidence="2" key="2">
    <citation type="submission" date="2023-06" db="EMBL/GenBank/DDBJ databases">
        <authorList>
            <consortium name="Lawrence Berkeley National Laboratory"/>
            <person name="Mondo S.J."/>
            <person name="Hensen N."/>
            <person name="Bonometti L."/>
            <person name="Westerberg I."/>
            <person name="Brannstrom I.O."/>
            <person name="Guillou S."/>
            <person name="Cros-Aarteil S."/>
            <person name="Calhoun S."/>
            <person name="Haridas S."/>
            <person name="Kuo A."/>
            <person name="Pangilinan J."/>
            <person name="Riley R."/>
            <person name="Labutti K."/>
            <person name="Andreopoulos B."/>
            <person name="Lipzen A."/>
            <person name="Chen C."/>
            <person name="Yanf M."/>
            <person name="Daum C."/>
            <person name="Ng V."/>
            <person name="Clum A."/>
            <person name="Steindorff A."/>
            <person name="Ohm R."/>
            <person name="Martin F."/>
            <person name="Silar P."/>
            <person name="Natvig D."/>
            <person name="Lalanne C."/>
            <person name="Gautier V."/>
            <person name="Ament-Velasquez S.L."/>
            <person name="Kruys A."/>
            <person name="Hutchinson M.I."/>
            <person name="Powell A.J."/>
            <person name="Barry K."/>
            <person name="Miller A.N."/>
            <person name="Grigoriev I.V."/>
            <person name="Debuchy R."/>
            <person name="Gladieux P."/>
            <person name="Thoren M.H."/>
            <person name="Johannesson H."/>
        </authorList>
    </citation>
    <scope>NUCLEOTIDE SEQUENCE</scope>
    <source>
        <strain evidence="2">CBS 333.67</strain>
    </source>
</reference>
<organism evidence="2 3">
    <name type="scientific">Chaetomium strumarium</name>
    <dbReference type="NCBI Taxonomy" id="1170767"/>
    <lineage>
        <taxon>Eukaryota</taxon>
        <taxon>Fungi</taxon>
        <taxon>Dikarya</taxon>
        <taxon>Ascomycota</taxon>
        <taxon>Pezizomycotina</taxon>
        <taxon>Sordariomycetes</taxon>
        <taxon>Sordariomycetidae</taxon>
        <taxon>Sordariales</taxon>
        <taxon>Chaetomiaceae</taxon>
        <taxon>Chaetomium</taxon>
    </lineage>
</organism>
<evidence type="ECO:0000256" key="1">
    <source>
        <dbReference type="SAM" id="SignalP"/>
    </source>
</evidence>
<evidence type="ECO:0000313" key="3">
    <source>
        <dbReference type="Proteomes" id="UP001273166"/>
    </source>
</evidence>
<sequence>MHRSKLYLLYSLPFALAQTVLGVTLDTYPTGPPGPNGNAVATARINFDLVGGFSNHPVHCEAVGPETCIPRGRNLTSGYTTMFRYRPSDPWDKLTLRETATCGTDPKQVSGVLFKGEVTANYLTLSRTGVIDRTHVTHPREAATSRNGQGRTSYYDDGHIEGSFILVDPAPFTNCNLGAPTWEVHGFSVTDFRLASLANNYTVGCSGHSNLSDAPSNNEWHICGVDPEDAPWLPFTMFRMDRQSQLLKVHQTWVCNSPDHNM</sequence>
<dbReference type="Proteomes" id="UP001273166">
    <property type="component" value="Unassembled WGS sequence"/>
</dbReference>
<proteinExistence type="predicted"/>